<evidence type="ECO:0000313" key="1">
    <source>
        <dbReference type="EMBL" id="RRJ34073.1"/>
    </source>
</evidence>
<reference evidence="1 2" key="1">
    <citation type="submission" date="2018-11" db="EMBL/GenBank/DDBJ databases">
        <title>Taxonoimc description of Halomarina strain SPP-AMP-1.</title>
        <authorList>
            <person name="Pal Y."/>
            <person name="Srinivasana K."/>
            <person name="Verma A."/>
            <person name="Kumar P."/>
        </authorList>
    </citation>
    <scope>NUCLEOTIDE SEQUENCE [LARGE SCALE GENOMIC DNA]</scope>
    <source>
        <strain evidence="1 2">SPP-AMP-1</strain>
    </source>
</reference>
<evidence type="ECO:0008006" key="3">
    <source>
        <dbReference type="Google" id="ProtNLM"/>
    </source>
</evidence>
<sequence>MLSHNLFIIVTSMNSALELDAVAQSQHNEQLIVDSQLPEEIQTRLARLFPEYQPTSFRDWINAWSEHLNLGGGSLSPDDLRATTPSPIESEIYVTAADGSVFGEISPDFHGVLVPIVISIVAGDSVGIEADCPHNGDEIALETTSDGVISTPSDVVISFGVPSDLADGSSIEGSEFLYDQLCSYAIPFSSTDAYENWADETTTATTVALSLEDTYDVALEAYRAAERRALSSSEFHCNCC</sequence>
<name>A0A3P3RNX3_9EURY</name>
<comment type="caution">
    <text evidence="1">The sequence shown here is derived from an EMBL/GenBank/DDBJ whole genome shotgun (WGS) entry which is preliminary data.</text>
</comment>
<dbReference type="Proteomes" id="UP000282322">
    <property type="component" value="Unassembled WGS sequence"/>
</dbReference>
<dbReference type="EMBL" id="RRCH01000002">
    <property type="protein sequence ID" value="RRJ34073.1"/>
    <property type="molecule type" value="Genomic_DNA"/>
</dbReference>
<protein>
    <recommendedName>
        <fullName evidence="3">Alkylmercury lyase</fullName>
    </recommendedName>
</protein>
<dbReference type="AlphaFoldDB" id="A0A3P3RNX3"/>
<dbReference type="InterPro" id="IPR004927">
    <property type="entry name" value="MerB"/>
</dbReference>
<dbReference type="GO" id="GO:0018836">
    <property type="term" value="F:alkylmercury lyase activity"/>
    <property type="evidence" value="ECO:0007669"/>
    <property type="project" value="InterPro"/>
</dbReference>
<dbReference type="Pfam" id="PF03243">
    <property type="entry name" value="MerB"/>
    <property type="match status" value="1"/>
</dbReference>
<keyword evidence="2" id="KW-1185">Reference proteome</keyword>
<organism evidence="1 2">
    <name type="scientific">Halocatena pleomorpha</name>
    <dbReference type="NCBI Taxonomy" id="1785090"/>
    <lineage>
        <taxon>Archaea</taxon>
        <taxon>Methanobacteriati</taxon>
        <taxon>Methanobacteriota</taxon>
        <taxon>Stenosarchaea group</taxon>
        <taxon>Halobacteria</taxon>
        <taxon>Halobacteriales</taxon>
        <taxon>Natronomonadaceae</taxon>
        <taxon>Halocatena</taxon>
    </lineage>
</organism>
<gene>
    <name evidence="1" type="ORF">EIK79_00830</name>
</gene>
<evidence type="ECO:0000313" key="2">
    <source>
        <dbReference type="Proteomes" id="UP000282322"/>
    </source>
</evidence>
<dbReference type="Gene3D" id="3.15.10.60">
    <property type="entry name" value="Alkylmercury lyase"/>
    <property type="match status" value="1"/>
</dbReference>
<dbReference type="SUPFAM" id="SSF160387">
    <property type="entry name" value="NosL/MerB-like"/>
    <property type="match status" value="1"/>
</dbReference>
<accession>A0A3P3RNX3</accession>
<proteinExistence type="predicted"/>